<comment type="catalytic activity">
    <reaction evidence="8">
        <text>[protein-PII]-L-tyrosine + UTP = [protein-PII]-uridylyl-L-tyrosine + diphosphate</text>
        <dbReference type="Rhea" id="RHEA:13673"/>
        <dbReference type="Rhea" id="RHEA-COMP:12147"/>
        <dbReference type="Rhea" id="RHEA-COMP:12148"/>
        <dbReference type="ChEBI" id="CHEBI:33019"/>
        <dbReference type="ChEBI" id="CHEBI:46398"/>
        <dbReference type="ChEBI" id="CHEBI:46858"/>
        <dbReference type="ChEBI" id="CHEBI:90602"/>
        <dbReference type="EC" id="2.7.7.59"/>
    </reaction>
</comment>
<gene>
    <name evidence="8" type="primary">glnD</name>
    <name evidence="11" type="ORF">SAMN04487958_106132</name>
</gene>
<dbReference type="EC" id="3.1.4.-" evidence="8"/>
<evidence type="ECO:0000256" key="8">
    <source>
        <dbReference type="HAMAP-Rule" id="MF_00277"/>
    </source>
</evidence>
<dbReference type="InterPro" id="IPR010043">
    <property type="entry name" value="UTase/UR"/>
</dbReference>
<comment type="domain">
    <text evidence="8">Has four distinct domains: an N-terminal nucleotidyltransferase (NT) domain responsible for UTase activity, a central HD domain that encodes UR activity, and two C-terminal ACT domains that seem to have a role in glutamine sensing.</text>
</comment>
<dbReference type="EC" id="2.7.7.59" evidence="8"/>
<dbReference type="FunFam" id="1.10.3090.10:FF:000005">
    <property type="entry name" value="Bifunctional uridylyltransferase/uridylyl-removing enzyme"/>
    <property type="match status" value="1"/>
</dbReference>
<dbReference type="NCBIfam" id="NF001366">
    <property type="entry name" value="PRK00275.1"/>
    <property type="match status" value="1"/>
</dbReference>
<reference evidence="12" key="1">
    <citation type="submission" date="2016-10" db="EMBL/GenBank/DDBJ databases">
        <authorList>
            <person name="Varghese N."/>
            <person name="Submissions S."/>
        </authorList>
    </citation>
    <scope>NUCLEOTIDE SEQUENCE [LARGE SCALE GENOMIC DNA]</scope>
    <source>
        <strain evidence="12">CGMCC 1.6495</strain>
    </source>
</reference>
<dbReference type="STRING" id="416874.SAMN04487958_106132"/>
<keyword evidence="3" id="KW-0677">Repeat</keyword>
<dbReference type="SUPFAM" id="SSF81301">
    <property type="entry name" value="Nucleotidyltransferase"/>
    <property type="match status" value="1"/>
</dbReference>
<feature type="domain" description="ACT" evidence="9">
    <location>
        <begin position="820"/>
        <end position="891"/>
    </location>
</feature>
<protein>
    <recommendedName>
        <fullName evidence="8">Bifunctional uridylyltransferase/uridylyl-removing enzyme</fullName>
        <shortName evidence="8">UTase/UR</shortName>
    </recommendedName>
    <alternativeName>
        <fullName evidence="8">Bifunctional [protein-PII] modification enzyme</fullName>
    </alternativeName>
    <alternativeName>
        <fullName evidence="8">Bifunctional nitrogen sensor protein</fullName>
    </alternativeName>
    <domain>
        <recommendedName>
            <fullName evidence="8">[Protein-PII] uridylyltransferase</fullName>
            <shortName evidence="8">PII uridylyltransferase</shortName>
            <shortName evidence="8">UTase</shortName>
            <ecNumber evidence="8">2.7.7.59</ecNumber>
        </recommendedName>
    </domain>
    <domain>
        <recommendedName>
            <fullName evidence="8">[Protein-PII]-UMP uridylyl-removing enzyme</fullName>
            <shortName evidence="8">UR</shortName>
            <ecNumber evidence="8">3.1.4.-</ecNumber>
        </recommendedName>
    </domain>
</protein>
<comment type="caution">
    <text evidence="8">Lacks conserved residue(s) required for the propagation of feature annotation.</text>
</comment>
<dbReference type="Gene3D" id="3.30.460.10">
    <property type="entry name" value="Beta Polymerase, domain 2"/>
    <property type="match status" value="1"/>
</dbReference>
<dbReference type="NCBIfam" id="TIGR01693">
    <property type="entry name" value="UTase_glnD"/>
    <property type="match status" value="1"/>
</dbReference>
<dbReference type="InterPro" id="IPR043519">
    <property type="entry name" value="NT_sf"/>
</dbReference>
<evidence type="ECO:0000313" key="12">
    <source>
        <dbReference type="Proteomes" id="UP000198505"/>
    </source>
</evidence>
<comment type="catalytic activity">
    <reaction evidence="7">
        <text>guanosine 3',5'-bis(diphosphate) + H2O = GDP + diphosphate + H(+)</text>
        <dbReference type="Rhea" id="RHEA:14253"/>
        <dbReference type="ChEBI" id="CHEBI:15377"/>
        <dbReference type="ChEBI" id="CHEBI:15378"/>
        <dbReference type="ChEBI" id="CHEBI:33019"/>
        <dbReference type="ChEBI" id="CHEBI:58189"/>
        <dbReference type="ChEBI" id="CHEBI:77828"/>
        <dbReference type="EC" id="3.1.7.2"/>
    </reaction>
</comment>
<dbReference type="InterPro" id="IPR045865">
    <property type="entry name" value="ACT-like_dom_sf"/>
</dbReference>
<comment type="similarity">
    <text evidence="8">Belongs to the GlnD family.</text>
</comment>
<dbReference type="PROSITE" id="PS51831">
    <property type="entry name" value="HD"/>
    <property type="match status" value="1"/>
</dbReference>
<dbReference type="SMART" id="SM00471">
    <property type="entry name" value="HDc"/>
    <property type="match status" value="1"/>
</dbReference>
<dbReference type="GO" id="GO:0006808">
    <property type="term" value="P:regulation of nitrogen utilization"/>
    <property type="evidence" value="ECO:0007669"/>
    <property type="project" value="UniProtKB-UniRule"/>
</dbReference>
<dbReference type="SUPFAM" id="SSF55021">
    <property type="entry name" value="ACT-like"/>
    <property type="match status" value="1"/>
</dbReference>
<organism evidence="11 12">
    <name type="scientific">Vreelandella subterranea</name>
    <dbReference type="NCBI Taxonomy" id="416874"/>
    <lineage>
        <taxon>Bacteria</taxon>
        <taxon>Pseudomonadati</taxon>
        <taxon>Pseudomonadota</taxon>
        <taxon>Gammaproteobacteria</taxon>
        <taxon>Oceanospirillales</taxon>
        <taxon>Halomonadaceae</taxon>
        <taxon>Vreelandella</taxon>
    </lineage>
</organism>
<dbReference type="Pfam" id="PF01909">
    <property type="entry name" value="NTP_transf_2"/>
    <property type="match status" value="1"/>
</dbReference>
<dbReference type="Proteomes" id="UP000198505">
    <property type="component" value="Unassembled WGS sequence"/>
</dbReference>
<comment type="cofactor">
    <cofactor evidence="8">
        <name>Mg(2+)</name>
        <dbReference type="ChEBI" id="CHEBI:18420"/>
    </cofactor>
</comment>
<feature type="domain" description="HD" evidence="10">
    <location>
        <begin position="466"/>
        <end position="588"/>
    </location>
</feature>
<keyword evidence="6 8" id="KW-0511">Multifunctional enzyme</keyword>
<dbReference type="PANTHER" id="PTHR47320:SF1">
    <property type="entry name" value="BIFUNCTIONAL URIDYLYLTRANSFERASE_URIDYLYL-REMOVING ENZYME"/>
    <property type="match status" value="1"/>
</dbReference>
<evidence type="ECO:0000256" key="6">
    <source>
        <dbReference type="ARBA" id="ARBA00023268"/>
    </source>
</evidence>
<comment type="function">
    <text evidence="8">Modifies, by uridylylation and deuridylylation, the PII regulatory proteins (GlnB and homologs), in response to the nitrogen status of the cell that GlnD senses through the glutamine level. Under low glutamine levels, catalyzes the conversion of the PII proteins and UTP to PII-UMP and PPi, while under higher glutamine levels, GlnD hydrolyzes PII-UMP to PII and UMP (deuridylylation). Thus, controls uridylylation state and activity of the PII proteins, and plays an important role in the regulation of nitrogen metabolism.</text>
</comment>
<keyword evidence="1 8" id="KW-0808">Transferase</keyword>
<keyword evidence="5 8" id="KW-0460">Magnesium</keyword>
<dbReference type="InterPro" id="IPR003607">
    <property type="entry name" value="HD/PDEase_dom"/>
</dbReference>
<evidence type="ECO:0000259" key="10">
    <source>
        <dbReference type="PROSITE" id="PS51831"/>
    </source>
</evidence>
<keyword evidence="12" id="KW-1185">Reference proteome</keyword>
<evidence type="ECO:0000313" key="11">
    <source>
        <dbReference type="EMBL" id="SES05534.1"/>
    </source>
</evidence>
<accession>A0A1H9U8Q9</accession>
<comment type="catalytic activity">
    <reaction evidence="8">
        <text>[protein-PII]-uridylyl-L-tyrosine + H2O = [protein-PII]-L-tyrosine + UMP + H(+)</text>
        <dbReference type="Rhea" id="RHEA:48600"/>
        <dbReference type="Rhea" id="RHEA-COMP:12147"/>
        <dbReference type="Rhea" id="RHEA-COMP:12148"/>
        <dbReference type="ChEBI" id="CHEBI:15377"/>
        <dbReference type="ChEBI" id="CHEBI:15378"/>
        <dbReference type="ChEBI" id="CHEBI:46858"/>
        <dbReference type="ChEBI" id="CHEBI:57865"/>
        <dbReference type="ChEBI" id="CHEBI:90602"/>
    </reaction>
</comment>
<evidence type="ECO:0000259" key="9">
    <source>
        <dbReference type="PROSITE" id="PS51671"/>
    </source>
</evidence>
<dbReference type="SUPFAM" id="SSF81593">
    <property type="entry name" value="Nucleotidyltransferase substrate binding subunit/domain"/>
    <property type="match status" value="1"/>
</dbReference>
<dbReference type="RefSeq" id="WP_092827652.1">
    <property type="nucleotide sequence ID" value="NZ_FOGS01000006.1"/>
</dbReference>
<dbReference type="EMBL" id="FOGS01000006">
    <property type="protein sequence ID" value="SES05534.1"/>
    <property type="molecule type" value="Genomic_DNA"/>
</dbReference>
<dbReference type="GO" id="GO:0008773">
    <property type="term" value="F:[protein-PII] uridylyltransferase activity"/>
    <property type="evidence" value="ECO:0007669"/>
    <property type="project" value="UniProtKB-UniRule"/>
</dbReference>
<dbReference type="GO" id="GO:0008081">
    <property type="term" value="F:phosphoric diester hydrolase activity"/>
    <property type="evidence" value="ECO:0007669"/>
    <property type="project" value="UniProtKB-UniRule"/>
</dbReference>
<dbReference type="CDD" id="cd00077">
    <property type="entry name" value="HDc"/>
    <property type="match status" value="1"/>
</dbReference>
<keyword evidence="2 8" id="KW-0548">Nucleotidyltransferase</keyword>
<evidence type="ECO:0000256" key="2">
    <source>
        <dbReference type="ARBA" id="ARBA00022695"/>
    </source>
</evidence>
<dbReference type="InterPro" id="IPR013546">
    <property type="entry name" value="PII_UdlTrfase/GS_AdlTrfase"/>
</dbReference>
<dbReference type="Pfam" id="PF01966">
    <property type="entry name" value="HD"/>
    <property type="match status" value="1"/>
</dbReference>
<dbReference type="CDD" id="cd04899">
    <property type="entry name" value="ACT_ACR-UUR-like_2"/>
    <property type="match status" value="1"/>
</dbReference>
<feature type="domain" description="ACT" evidence="9">
    <location>
        <begin position="711"/>
        <end position="793"/>
    </location>
</feature>
<dbReference type="PANTHER" id="PTHR47320">
    <property type="entry name" value="BIFUNCTIONAL URIDYLYLTRANSFERASE/URIDYLYL-REMOVING ENZYME"/>
    <property type="match status" value="1"/>
</dbReference>
<proteinExistence type="inferred from homology"/>
<dbReference type="HAMAP" id="MF_00277">
    <property type="entry name" value="PII_uridylyl_transf"/>
    <property type="match status" value="1"/>
</dbReference>
<dbReference type="Pfam" id="PF08335">
    <property type="entry name" value="GlnD_UR_UTase"/>
    <property type="match status" value="1"/>
</dbReference>
<evidence type="ECO:0000256" key="1">
    <source>
        <dbReference type="ARBA" id="ARBA00022679"/>
    </source>
</evidence>
<dbReference type="CDD" id="cd05401">
    <property type="entry name" value="NT_GlnE_GlnD_like"/>
    <property type="match status" value="1"/>
</dbReference>
<dbReference type="AlphaFoldDB" id="A0A1H9U8Q9"/>
<dbReference type="SUPFAM" id="SSF109604">
    <property type="entry name" value="HD-domain/PDEase-like"/>
    <property type="match status" value="1"/>
</dbReference>
<evidence type="ECO:0000256" key="5">
    <source>
        <dbReference type="ARBA" id="ARBA00022842"/>
    </source>
</evidence>
<evidence type="ECO:0000256" key="3">
    <source>
        <dbReference type="ARBA" id="ARBA00022737"/>
    </source>
</evidence>
<name>A0A1H9U8Q9_9GAMM</name>
<dbReference type="Pfam" id="PF01842">
    <property type="entry name" value="ACT"/>
    <property type="match status" value="1"/>
</dbReference>
<sequence length="891" mass="102754">MLLHHYRFEPDTTLFDLELFRTELAGSRSPIAPFKAALGEIQTRLDERFRAGADIRDLVRGRAWYLDQLLAIAWEQHDWPDDGVALVAVGGYGRGELHPHSDIDLLLLLEQDDDTPYREPLTAFITFLWDIGLEIGHSVRSLNDCEREAAADVTVITNLLESRLIAGPEALRERMRERLNADHVWPADRFFEAKWQEQIARHYRYNNSEYHLEPNLKSSPGGLRDIQMIGWVAKRHFGTEEYTDIVANGFMNDAELRILSQGQAFLWQVRYALHMLTGRAEDRLLFDHQRTIAEMFGFRDTPEGLAVEQFMKRYYRHVTALAGLNDMLLQHFDEVILRGKEALETVKLNERFETKGGYIQVRSRNLFREQPSAMLELFLLMAKHPEIEGVRADTIRLIRDHRHQIDDHYREDPHHQRLFMAIMRAPGNVPRQLRRMNRYGILGKYLPEFGRAVGLMQHDLFHIYTVDAHTLRLLKFLHGFRKPEAKDDFPVAATLMQQLPKLDLLWIAGLFHDIGKGRGGDHSEIGARDVEQFCQRHHVPQHDTNLVSWLVEHHLLMSMTAQKRDISDPDVIRDFAMEVRNETRLDYLYVLTVADINATNPTLWNGWRASLLRQLHAETKRALRRGLKNPPDRDDWVRETRTEARSLLQTIGVDETDIDRLWDSLGEDYFLQYAPSEIVWQTQGILAHQPSPLPLVLISAPTADMTEGGTKVFIHTRSVDDLFAATAAAMEQLGLSIHDARIATSNNDWTLNTFIVLDNQGQPIRDPARIEEMRQHLVEELDDPDDYPDIVTRHTPRQLKHFRVATEVLIEQDPANDRTLLELSAPDRPGLLARVGRIFMEQDIALSAAKIATLGERVEDVFFITTKAGEPLTDPDRQQQLRERLIEVLGV</sequence>
<dbReference type="InterPro" id="IPR002912">
    <property type="entry name" value="ACT_dom"/>
</dbReference>
<dbReference type="PIRSF" id="PIRSF006288">
    <property type="entry name" value="PII_uridyltransf"/>
    <property type="match status" value="1"/>
</dbReference>
<dbReference type="GO" id="GO:0008893">
    <property type="term" value="F:guanosine-3',5'-bis(diphosphate) 3'-diphosphatase activity"/>
    <property type="evidence" value="ECO:0007669"/>
    <property type="project" value="UniProtKB-EC"/>
</dbReference>
<dbReference type="InterPro" id="IPR006674">
    <property type="entry name" value="HD_domain"/>
</dbReference>
<dbReference type="InterPro" id="IPR002934">
    <property type="entry name" value="Polymerase_NTP_transf_dom"/>
</dbReference>
<dbReference type="Gene3D" id="1.10.3090.10">
    <property type="entry name" value="cca-adding enzyme, domain 2"/>
    <property type="match status" value="1"/>
</dbReference>
<dbReference type="CDD" id="cd04900">
    <property type="entry name" value="ACT_UUR-like_1"/>
    <property type="match status" value="1"/>
</dbReference>
<feature type="region of interest" description="Uridylyltransferase" evidence="8">
    <location>
        <begin position="1"/>
        <end position="347"/>
    </location>
</feature>
<keyword evidence="4 8" id="KW-0378">Hydrolase</keyword>
<evidence type="ECO:0000256" key="4">
    <source>
        <dbReference type="ARBA" id="ARBA00022801"/>
    </source>
</evidence>
<comment type="activity regulation">
    <text evidence="8">Uridylyltransferase (UTase) activity is inhibited by glutamine, while glutamine activates uridylyl-removing (UR) activity.</text>
</comment>
<evidence type="ECO:0000256" key="7">
    <source>
        <dbReference type="ARBA" id="ARBA00047968"/>
    </source>
</evidence>
<dbReference type="PROSITE" id="PS51671">
    <property type="entry name" value="ACT"/>
    <property type="match status" value="2"/>
</dbReference>